<gene>
    <name evidence="1" type="ORF">TVY486_0401970</name>
</gene>
<reference evidence="1" key="1">
    <citation type="journal article" date="2012" name="Proc. Natl. Acad. Sci. U.S.A.">
        <title>Antigenic diversity is generated by distinct evolutionary mechanisms in African trypanosome species.</title>
        <authorList>
            <person name="Jackson A.P."/>
            <person name="Berry A."/>
            <person name="Aslett M."/>
            <person name="Allison H.C."/>
            <person name="Burton P."/>
            <person name="Vavrova-Anderson J."/>
            <person name="Brown R."/>
            <person name="Browne H."/>
            <person name="Corton N."/>
            <person name="Hauser H."/>
            <person name="Gamble J."/>
            <person name="Gilderthorp R."/>
            <person name="Marcello L."/>
            <person name="McQuillan J."/>
            <person name="Otto T.D."/>
            <person name="Quail M.A."/>
            <person name="Sanders M.J."/>
            <person name="van Tonder A."/>
            <person name="Ginger M.L."/>
            <person name="Field M.C."/>
            <person name="Barry J.D."/>
            <person name="Hertz-Fowler C."/>
            <person name="Berriman M."/>
        </authorList>
    </citation>
    <scope>NUCLEOTIDE SEQUENCE</scope>
    <source>
        <strain evidence="1">Y486</strain>
    </source>
</reference>
<organism evidence="1">
    <name type="scientific">Trypanosoma vivax (strain Y486)</name>
    <dbReference type="NCBI Taxonomy" id="1055687"/>
    <lineage>
        <taxon>Eukaryota</taxon>
        <taxon>Discoba</taxon>
        <taxon>Euglenozoa</taxon>
        <taxon>Kinetoplastea</taxon>
        <taxon>Metakinetoplastina</taxon>
        <taxon>Trypanosomatida</taxon>
        <taxon>Trypanosomatidae</taxon>
        <taxon>Trypanosoma</taxon>
        <taxon>Duttonella</taxon>
    </lineage>
</organism>
<accession>G0TU97</accession>
<protein>
    <submittedName>
        <fullName evidence="1">Uncharacterized protein</fullName>
    </submittedName>
</protein>
<proteinExistence type="predicted"/>
<name>G0TU97_TRYVY</name>
<sequence length="108" mass="12257">MYGYHSSRTKGCGMREFDRWSNEKGLQHQRSSGVLLLSVKRWEKGISQTKDVGNASHLHVVPAHTNGFITHSSLHSREYSSDSHISPITLLHFYWSNLSLLPASTYTL</sequence>
<dbReference type="EMBL" id="HE573020">
    <property type="protein sequence ID" value="CCC47531.1"/>
    <property type="molecule type" value="Genomic_DNA"/>
</dbReference>
<evidence type="ECO:0000313" key="1">
    <source>
        <dbReference type="EMBL" id="CCC47531.1"/>
    </source>
</evidence>
<dbReference type="AlphaFoldDB" id="G0TU97"/>